<organism evidence="3 4">
    <name type="scientific">Candidatus Magasanikbacteria bacterium RIFCSPHIGHO2_02_FULL_45_10</name>
    <dbReference type="NCBI Taxonomy" id="1798679"/>
    <lineage>
        <taxon>Bacteria</taxon>
        <taxon>Candidatus Magasanikiibacteriota</taxon>
    </lineage>
</organism>
<accession>A0A1F6MB27</accession>
<feature type="domain" description="Gcp-like" evidence="2">
    <location>
        <begin position="36"/>
        <end position="88"/>
    </location>
</feature>
<dbReference type="SUPFAM" id="SSF53067">
    <property type="entry name" value="Actin-like ATPase domain"/>
    <property type="match status" value="1"/>
</dbReference>
<evidence type="ECO:0000313" key="3">
    <source>
        <dbReference type="EMBL" id="OGH68841.1"/>
    </source>
</evidence>
<dbReference type="EMBL" id="MFQA01000028">
    <property type="protein sequence ID" value="OGH68841.1"/>
    <property type="molecule type" value="Genomic_DNA"/>
</dbReference>
<dbReference type="InterPro" id="IPR000905">
    <property type="entry name" value="Gcp-like_dom"/>
</dbReference>
<comment type="caution">
    <text evidence="3">The sequence shown here is derived from an EMBL/GenBank/DDBJ whole genome shotgun (WGS) entry which is preliminary data.</text>
</comment>
<proteinExistence type="predicted"/>
<name>A0A1F6MB27_9BACT</name>
<reference evidence="3 4" key="1">
    <citation type="journal article" date="2016" name="Nat. Commun.">
        <title>Thousands of microbial genomes shed light on interconnected biogeochemical processes in an aquifer system.</title>
        <authorList>
            <person name="Anantharaman K."/>
            <person name="Brown C.T."/>
            <person name="Hug L.A."/>
            <person name="Sharon I."/>
            <person name="Castelle C.J."/>
            <person name="Probst A.J."/>
            <person name="Thomas B.C."/>
            <person name="Singh A."/>
            <person name="Wilkins M.J."/>
            <person name="Karaoz U."/>
            <person name="Brodie E.L."/>
            <person name="Williams K.H."/>
            <person name="Hubbard S.S."/>
            <person name="Banfield J.F."/>
        </authorList>
    </citation>
    <scope>NUCLEOTIDE SEQUENCE [LARGE SCALE GENOMIC DNA]</scope>
</reference>
<dbReference type="Pfam" id="PF00814">
    <property type="entry name" value="TsaD"/>
    <property type="match status" value="1"/>
</dbReference>
<dbReference type="Proteomes" id="UP000176413">
    <property type="component" value="Unassembled WGS sequence"/>
</dbReference>
<gene>
    <name evidence="3" type="ORF">A3D53_00140</name>
</gene>
<protein>
    <recommendedName>
        <fullName evidence="2">Gcp-like domain-containing protein</fullName>
    </recommendedName>
</protein>
<evidence type="ECO:0000259" key="2">
    <source>
        <dbReference type="Pfam" id="PF00814"/>
    </source>
</evidence>
<sequence>MYIAIDTGENERIVFRFFSGKDWQRFEYPYQNEDALLVGLNELLKQHQAKLADITGLAVRVGKGRFTATRVAITMANTLAFALRIPVISYTESSPANLEKRLSETPSGQYAQAEYSAPASIGKK</sequence>
<dbReference type="Gene3D" id="3.30.420.40">
    <property type="match status" value="1"/>
</dbReference>
<evidence type="ECO:0000256" key="1">
    <source>
        <dbReference type="SAM" id="MobiDB-lite"/>
    </source>
</evidence>
<dbReference type="InterPro" id="IPR043129">
    <property type="entry name" value="ATPase_NBD"/>
</dbReference>
<feature type="region of interest" description="Disordered" evidence="1">
    <location>
        <begin position="98"/>
        <end position="124"/>
    </location>
</feature>
<dbReference type="AlphaFoldDB" id="A0A1F6MB27"/>
<evidence type="ECO:0000313" key="4">
    <source>
        <dbReference type="Proteomes" id="UP000176413"/>
    </source>
</evidence>